<name>A0A0A9H6K2_ARUDO</name>
<dbReference type="EMBL" id="GBRH01166472">
    <property type="protein sequence ID" value="JAE31424.1"/>
    <property type="molecule type" value="Transcribed_RNA"/>
</dbReference>
<proteinExistence type="predicted"/>
<sequence length="66" mass="7359">MFLSISTDCILEMVPISVLKVAAVHVEVLYDLNDISGTYSNTISMQQMPWINYGLLVKHGNSFPVN</sequence>
<protein>
    <submittedName>
        <fullName evidence="1">Uncharacterized protein</fullName>
    </submittedName>
</protein>
<reference evidence="1" key="2">
    <citation type="journal article" date="2015" name="Data Brief">
        <title>Shoot transcriptome of the giant reed, Arundo donax.</title>
        <authorList>
            <person name="Barrero R.A."/>
            <person name="Guerrero F.D."/>
            <person name="Moolhuijzen P."/>
            <person name="Goolsby J.A."/>
            <person name="Tidwell J."/>
            <person name="Bellgard S.E."/>
            <person name="Bellgard M.I."/>
        </authorList>
    </citation>
    <scope>NUCLEOTIDE SEQUENCE</scope>
    <source>
        <tissue evidence="1">Shoot tissue taken approximately 20 cm above the soil surface</tissue>
    </source>
</reference>
<dbReference type="AlphaFoldDB" id="A0A0A9H6K2"/>
<organism evidence="1">
    <name type="scientific">Arundo donax</name>
    <name type="common">Giant reed</name>
    <name type="synonym">Donax arundinaceus</name>
    <dbReference type="NCBI Taxonomy" id="35708"/>
    <lineage>
        <taxon>Eukaryota</taxon>
        <taxon>Viridiplantae</taxon>
        <taxon>Streptophyta</taxon>
        <taxon>Embryophyta</taxon>
        <taxon>Tracheophyta</taxon>
        <taxon>Spermatophyta</taxon>
        <taxon>Magnoliopsida</taxon>
        <taxon>Liliopsida</taxon>
        <taxon>Poales</taxon>
        <taxon>Poaceae</taxon>
        <taxon>PACMAD clade</taxon>
        <taxon>Arundinoideae</taxon>
        <taxon>Arundineae</taxon>
        <taxon>Arundo</taxon>
    </lineage>
</organism>
<evidence type="ECO:0000313" key="1">
    <source>
        <dbReference type="EMBL" id="JAE31424.1"/>
    </source>
</evidence>
<accession>A0A0A9H6K2</accession>
<reference evidence="1" key="1">
    <citation type="submission" date="2014-09" db="EMBL/GenBank/DDBJ databases">
        <authorList>
            <person name="Magalhaes I.L.F."/>
            <person name="Oliveira U."/>
            <person name="Santos F.R."/>
            <person name="Vidigal T.H.D.A."/>
            <person name="Brescovit A.D."/>
            <person name="Santos A.J."/>
        </authorList>
    </citation>
    <scope>NUCLEOTIDE SEQUENCE</scope>
    <source>
        <tissue evidence="1">Shoot tissue taken approximately 20 cm above the soil surface</tissue>
    </source>
</reference>